<evidence type="ECO:0000313" key="5">
    <source>
        <dbReference type="Proteomes" id="UP000231702"/>
    </source>
</evidence>
<dbReference type="Pfam" id="PF13376">
    <property type="entry name" value="OmdA"/>
    <property type="match status" value="1"/>
</dbReference>
<dbReference type="EMBL" id="OBEA01000002">
    <property type="protein sequence ID" value="SNY47160.1"/>
    <property type="molecule type" value="Genomic_DNA"/>
</dbReference>
<evidence type="ECO:0000259" key="1">
    <source>
        <dbReference type="Pfam" id="PF08818"/>
    </source>
</evidence>
<name>A0A285IGN2_9RHOB</name>
<dbReference type="AlphaFoldDB" id="A0A285IGN2"/>
<dbReference type="Proteomes" id="UP000231655">
    <property type="component" value="Unassembled WGS sequence"/>
</dbReference>
<protein>
    <submittedName>
        <fullName evidence="3">Uncharacterized conserved protein YdeI, YjbR/CyaY-like superfamily, DUF1801 family</fullName>
    </submittedName>
</protein>
<dbReference type="OrthoDB" id="214150at2"/>
<sequence length="206" mass="22690">MITDPDDFFAKGCGRCARFDTADCSAQLWAAELAALRALCLQAGLSEHAKWGHPCYMHAGRNIVILGAFRDNIRLTFFNAALMKDPEALLQRQGPNTRNPDMLRFDARTPVAALAPQILSYLAEAMSYAEQGLKPPKQDRDLDMPDELTEALDADPELAEAFAALTPGRQRSYVINLAGAKQAATRVNRIARFRDRILAGKGATER</sequence>
<dbReference type="InterPro" id="IPR014922">
    <property type="entry name" value="YdhG-like"/>
</dbReference>
<dbReference type="Pfam" id="PF08818">
    <property type="entry name" value="DUF1801"/>
    <property type="match status" value="1"/>
</dbReference>
<dbReference type="PIRSF" id="PIRSF021308">
    <property type="entry name" value="UCP021308"/>
    <property type="match status" value="1"/>
</dbReference>
<evidence type="ECO:0000313" key="2">
    <source>
        <dbReference type="EMBL" id="PJE29024.1"/>
    </source>
</evidence>
<gene>
    <name evidence="2" type="ORF">CVM39_11290</name>
    <name evidence="3" type="ORF">SAMN06297129_1110</name>
</gene>
<reference evidence="2 5" key="2">
    <citation type="journal article" date="2018" name="Int. J. Syst. Evol. Microbiol.">
        <title>Pseudooceanicola lipolyticus sp. nov., a marine alphaproteobacterium, reclassification of Oceanicola flagellatus as Pseudooceanicola flagellatus comb. nov. and emended description of the genus Pseudooceanicola.</title>
        <authorList>
            <person name="Huang M.-M."/>
            <person name="Guo L.-L."/>
            <person name="Wu Y.-H."/>
            <person name="Lai Q.-L."/>
            <person name="Shao Z.-Z."/>
            <person name="Wang C.-S."/>
            <person name="Wu M."/>
            <person name="Xu X.-W."/>
        </authorList>
    </citation>
    <scope>NUCLEOTIDE SEQUENCE [LARGE SCALE GENOMIC DNA]</scope>
    <source>
        <strain evidence="2 5">Ar-45</strain>
    </source>
</reference>
<dbReference type="Gene3D" id="3.90.1150.200">
    <property type="match status" value="1"/>
</dbReference>
<keyword evidence="5" id="KW-1185">Reference proteome</keyword>
<proteinExistence type="predicted"/>
<dbReference type="InterPro" id="IPR016786">
    <property type="entry name" value="YdeI_bac"/>
</dbReference>
<evidence type="ECO:0000313" key="4">
    <source>
        <dbReference type="Proteomes" id="UP000231655"/>
    </source>
</evidence>
<evidence type="ECO:0000313" key="3">
    <source>
        <dbReference type="EMBL" id="SNY47160.1"/>
    </source>
</evidence>
<accession>A0A285IGN2</accession>
<feature type="domain" description="YdhG-like" evidence="1">
    <location>
        <begin position="29"/>
        <end position="126"/>
    </location>
</feature>
<dbReference type="SUPFAM" id="SSF159888">
    <property type="entry name" value="YdhG-like"/>
    <property type="match status" value="1"/>
</dbReference>
<dbReference type="Proteomes" id="UP000231702">
    <property type="component" value="Unassembled WGS sequence"/>
</dbReference>
<reference evidence="3 4" key="1">
    <citation type="submission" date="2017-09" db="EMBL/GenBank/DDBJ databases">
        <authorList>
            <person name="Ehlers B."/>
            <person name="Leendertz F.H."/>
        </authorList>
    </citation>
    <scope>NUCLEOTIDE SEQUENCE [LARGE SCALE GENOMIC DNA]</scope>
    <source>
        <strain evidence="3 4">CGMCC 1.12662</strain>
    </source>
</reference>
<organism evidence="3 4">
    <name type="scientific">Pseudooceanicola antarcticus</name>
    <dbReference type="NCBI Taxonomy" id="1247613"/>
    <lineage>
        <taxon>Bacteria</taxon>
        <taxon>Pseudomonadati</taxon>
        <taxon>Pseudomonadota</taxon>
        <taxon>Alphaproteobacteria</taxon>
        <taxon>Rhodobacterales</taxon>
        <taxon>Paracoccaceae</taxon>
        <taxon>Pseudooceanicola</taxon>
    </lineage>
</organism>
<dbReference type="EMBL" id="PGTD01000016">
    <property type="protein sequence ID" value="PJE29024.1"/>
    <property type="molecule type" value="Genomic_DNA"/>
</dbReference>
<dbReference type="RefSeq" id="WP_097144886.1">
    <property type="nucleotide sequence ID" value="NZ_OBEA01000002.1"/>
</dbReference>